<evidence type="ECO:0000256" key="5">
    <source>
        <dbReference type="ARBA" id="ARBA00049534"/>
    </source>
</evidence>
<dbReference type="AlphaFoldDB" id="A0A1T5GEK5"/>
<dbReference type="EMBL" id="FUYX01000012">
    <property type="protein sequence ID" value="SKC06820.1"/>
    <property type="molecule type" value="Genomic_DNA"/>
</dbReference>
<dbReference type="SUPFAM" id="SSF56601">
    <property type="entry name" value="beta-lactamase/transpeptidase-like"/>
    <property type="match status" value="1"/>
</dbReference>
<evidence type="ECO:0000256" key="4">
    <source>
        <dbReference type="ARBA" id="ARBA00022801"/>
    </source>
</evidence>
<dbReference type="InterPro" id="IPR012338">
    <property type="entry name" value="Beta-lactam/transpept-like"/>
</dbReference>
<comment type="subunit">
    <text evidence="2">Homotetramer.</text>
</comment>
<keyword evidence="4" id="KW-0378">Hydrolase</keyword>
<dbReference type="PANTHER" id="PTHR12544">
    <property type="entry name" value="GLUTAMINASE"/>
    <property type="match status" value="1"/>
</dbReference>
<accession>A0A1T5GEK5</accession>
<dbReference type="EC" id="3.5.1.2" evidence="3"/>
<comment type="catalytic activity">
    <reaction evidence="5">
        <text>L-glutamine + H2O = L-glutamate + NH4(+)</text>
        <dbReference type="Rhea" id="RHEA:15889"/>
        <dbReference type="ChEBI" id="CHEBI:15377"/>
        <dbReference type="ChEBI" id="CHEBI:28938"/>
        <dbReference type="ChEBI" id="CHEBI:29985"/>
        <dbReference type="ChEBI" id="CHEBI:58359"/>
        <dbReference type="EC" id="3.5.1.2"/>
    </reaction>
</comment>
<dbReference type="Gene3D" id="3.40.710.10">
    <property type="entry name" value="DD-peptidase/beta-lactamase superfamily"/>
    <property type="match status" value="1"/>
</dbReference>
<evidence type="ECO:0000313" key="7">
    <source>
        <dbReference type="Proteomes" id="UP000190130"/>
    </source>
</evidence>
<evidence type="ECO:0000313" key="6">
    <source>
        <dbReference type="EMBL" id="SKC06820.1"/>
    </source>
</evidence>
<protein>
    <recommendedName>
        <fullName evidence="3">glutaminase</fullName>
        <ecNumber evidence="3">3.5.1.2</ecNumber>
    </recommendedName>
</protein>
<evidence type="ECO:0000256" key="1">
    <source>
        <dbReference type="ARBA" id="ARBA00011076"/>
    </source>
</evidence>
<evidence type="ECO:0000256" key="2">
    <source>
        <dbReference type="ARBA" id="ARBA00011881"/>
    </source>
</evidence>
<sequence>MADLARLVRDIAEEMRDAEERGEVATYIPPLARIDPRQFGLCVVTAEGEIHAAGDSEELFSIQSVSKVFALTQALGKVGDTL</sequence>
<gene>
    <name evidence="6" type="ORF">SAMN05660750_04009</name>
</gene>
<dbReference type="InterPro" id="IPR015868">
    <property type="entry name" value="Glutaminase"/>
</dbReference>
<organism evidence="6 7">
    <name type="scientific">Bosea thiooxidans</name>
    <dbReference type="NCBI Taxonomy" id="53254"/>
    <lineage>
        <taxon>Bacteria</taxon>
        <taxon>Pseudomonadati</taxon>
        <taxon>Pseudomonadota</taxon>
        <taxon>Alphaproteobacteria</taxon>
        <taxon>Hyphomicrobiales</taxon>
        <taxon>Boseaceae</taxon>
        <taxon>Bosea</taxon>
    </lineage>
</organism>
<proteinExistence type="inferred from homology"/>
<comment type="similarity">
    <text evidence="1">Belongs to the glutaminase family.</text>
</comment>
<reference evidence="6 7" key="1">
    <citation type="submission" date="2017-02" db="EMBL/GenBank/DDBJ databases">
        <authorList>
            <person name="Peterson S.W."/>
        </authorList>
    </citation>
    <scope>NUCLEOTIDE SEQUENCE [LARGE SCALE GENOMIC DNA]</scope>
    <source>
        <strain evidence="6 7">DSM 9653</strain>
    </source>
</reference>
<dbReference type="GO" id="GO:0006537">
    <property type="term" value="P:glutamate biosynthetic process"/>
    <property type="evidence" value="ECO:0007669"/>
    <property type="project" value="TreeGrafter"/>
</dbReference>
<dbReference type="Pfam" id="PF04960">
    <property type="entry name" value="Glutaminase"/>
    <property type="match status" value="1"/>
</dbReference>
<dbReference type="PANTHER" id="PTHR12544:SF29">
    <property type="entry name" value="GLUTAMINASE"/>
    <property type="match status" value="1"/>
</dbReference>
<dbReference type="Proteomes" id="UP000190130">
    <property type="component" value="Unassembled WGS sequence"/>
</dbReference>
<name>A0A1T5GEK5_9HYPH</name>
<evidence type="ECO:0000256" key="3">
    <source>
        <dbReference type="ARBA" id="ARBA00012918"/>
    </source>
</evidence>
<dbReference type="GO" id="GO:0006543">
    <property type="term" value="P:L-glutamine catabolic process"/>
    <property type="evidence" value="ECO:0007669"/>
    <property type="project" value="TreeGrafter"/>
</dbReference>
<dbReference type="GO" id="GO:0004359">
    <property type="term" value="F:glutaminase activity"/>
    <property type="evidence" value="ECO:0007669"/>
    <property type="project" value="UniProtKB-EC"/>
</dbReference>